<comment type="caution">
    <text evidence="1">The sequence shown here is derived from an EMBL/GenBank/DDBJ whole genome shotgun (WGS) entry which is preliminary data.</text>
</comment>
<dbReference type="EMBL" id="AKHW03001146">
    <property type="protein sequence ID" value="KYO43612.1"/>
    <property type="molecule type" value="Genomic_DNA"/>
</dbReference>
<name>A0A151P3I4_ALLMI</name>
<proteinExistence type="predicted"/>
<accession>A0A151P3I4</accession>
<evidence type="ECO:0000313" key="1">
    <source>
        <dbReference type="EMBL" id="KYO43612.1"/>
    </source>
</evidence>
<dbReference type="AlphaFoldDB" id="A0A151P3I4"/>
<reference evidence="1 2" key="1">
    <citation type="journal article" date="2012" name="Genome Biol.">
        <title>Sequencing three crocodilian genomes to illuminate the evolution of archosaurs and amniotes.</title>
        <authorList>
            <person name="St John J.A."/>
            <person name="Braun E.L."/>
            <person name="Isberg S.R."/>
            <person name="Miles L.G."/>
            <person name="Chong A.Y."/>
            <person name="Gongora J."/>
            <person name="Dalzell P."/>
            <person name="Moran C."/>
            <person name="Bed'hom B."/>
            <person name="Abzhanov A."/>
            <person name="Burgess S.C."/>
            <person name="Cooksey A.M."/>
            <person name="Castoe T.A."/>
            <person name="Crawford N.G."/>
            <person name="Densmore L.D."/>
            <person name="Drew J.C."/>
            <person name="Edwards S.V."/>
            <person name="Faircloth B.C."/>
            <person name="Fujita M.K."/>
            <person name="Greenwold M.J."/>
            <person name="Hoffmann F.G."/>
            <person name="Howard J.M."/>
            <person name="Iguchi T."/>
            <person name="Janes D.E."/>
            <person name="Khan S.Y."/>
            <person name="Kohno S."/>
            <person name="de Koning A.J."/>
            <person name="Lance S.L."/>
            <person name="McCarthy F.M."/>
            <person name="McCormack J.E."/>
            <person name="Merchant M.E."/>
            <person name="Peterson D.G."/>
            <person name="Pollock D.D."/>
            <person name="Pourmand N."/>
            <person name="Raney B.J."/>
            <person name="Roessler K.A."/>
            <person name="Sanford J.R."/>
            <person name="Sawyer R.H."/>
            <person name="Schmidt C.J."/>
            <person name="Triplett E.W."/>
            <person name="Tuberville T.D."/>
            <person name="Venegas-Anaya M."/>
            <person name="Howard J.T."/>
            <person name="Jarvis E.D."/>
            <person name="Guillette L.J.Jr."/>
            <person name="Glenn T.C."/>
            <person name="Green R.E."/>
            <person name="Ray D.A."/>
        </authorList>
    </citation>
    <scope>NUCLEOTIDE SEQUENCE [LARGE SCALE GENOMIC DNA]</scope>
    <source>
        <strain evidence="1">KSC_2009_1</strain>
    </source>
</reference>
<gene>
    <name evidence="1" type="ORF">Y1Q_0013626</name>
</gene>
<keyword evidence="2" id="KW-1185">Reference proteome</keyword>
<sequence>MRKSLPCQKLSIYVGTNLSQASLLAGEEKCSTKQNLKATEKGIKKKGKTKEYVSYWTQERDYAQREGDTDETVTYAGDP</sequence>
<organism evidence="1 2">
    <name type="scientific">Alligator mississippiensis</name>
    <name type="common">American alligator</name>
    <dbReference type="NCBI Taxonomy" id="8496"/>
    <lineage>
        <taxon>Eukaryota</taxon>
        <taxon>Metazoa</taxon>
        <taxon>Chordata</taxon>
        <taxon>Craniata</taxon>
        <taxon>Vertebrata</taxon>
        <taxon>Euteleostomi</taxon>
        <taxon>Archelosauria</taxon>
        <taxon>Archosauria</taxon>
        <taxon>Crocodylia</taxon>
        <taxon>Alligatoridae</taxon>
        <taxon>Alligatorinae</taxon>
        <taxon>Alligator</taxon>
    </lineage>
</organism>
<dbReference type="Proteomes" id="UP000050525">
    <property type="component" value="Unassembled WGS sequence"/>
</dbReference>
<protein>
    <submittedName>
        <fullName evidence="1">Uncharacterized protein</fullName>
    </submittedName>
</protein>
<evidence type="ECO:0000313" key="2">
    <source>
        <dbReference type="Proteomes" id="UP000050525"/>
    </source>
</evidence>